<protein>
    <submittedName>
        <fullName evidence="8">23S rRNA (Uracil(1939)-C(5))-methyltransferase RlmD</fullName>
        <ecNumber evidence="8">2.1.1.190</ecNumber>
    </submittedName>
</protein>
<evidence type="ECO:0000256" key="7">
    <source>
        <dbReference type="PROSITE-ProRule" id="PRU10015"/>
    </source>
</evidence>
<dbReference type="PANTHER" id="PTHR11061:SF49">
    <property type="entry name" value="23S RRNA (URACIL(1939)-C(5))-METHYLTRANSFERASE RLMD"/>
    <property type="match status" value="1"/>
</dbReference>
<dbReference type="GO" id="GO:0070041">
    <property type="term" value="F:rRNA (uridine-C5-)-methyltransferase activity"/>
    <property type="evidence" value="ECO:0007669"/>
    <property type="project" value="TreeGrafter"/>
</dbReference>
<evidence type="ECO:0000256" key="3">
    <source>
        <dbReference type="ARBA" id="ARBA00022679"/>
    </source>
</evidence>
<evidence type="ECO:0000256" key="6">
    <source>
        <dbReference type="PROSITE-ProRule" id="PRU01024"/>
    </source>
</evidence>
<keyword evidence="1" id="KW-0004">4Fe-4S</keyword>
<keyword evidence="5" id="KW-0411">Iron-sulfur</keyword>
<dbReference type="AlphaFoldDB" id="A0A0H5D6E7"/>
<dbReference type="PROSITE" id="PS51687">
    <property type="entry name" value="SAM_MT_RNA_M5U"/>
    <property type="match status" value="1"/>
</dbReference>
<evidence type="ECO:0000256" key="1">
    <source>
        <dbReference type="ARBA" id="ARBA00022485"/>
    </source>
</evidence>
<dbReference type="GO" id="GO:0070475">
    <property type="term" value="P:rRNA base methylation"/>
    <property type="evidence" value="ECO:0007669"/>
    <property type="project" value="TreeGrafter"/>
</dbReference>
<dbReference type="Pfam" id="PF05958">
    <property type="entry name" value="tRNA_U5-meth_tr"/>
    <property type="match status" value="1"/>
</dbReference>
<dbReference type="InterPro" id="IPR010280">
    <property type="entry name" value="U5_MeTrfase_fam"/>
</dbReference>
<name>A0A0H5D6E7_9RHOB</name>
<feature type="active site" description="Nucleophile" evidence="6">
    <location>
        <position position="371"/>
    </location>
</feature>
<dbReference type="STRING" id="481446.NIT7645_02925"/>
<keyword evidence="4 6" id="KW-0949">S-adenosyl-L-methionine</keyword>
<dbReference type="InterPro" id="IPR029063">
    <property type="entry name" value="SAM-dependent_MTases_sf"/>
</dbReference>
<dbReference type="PROSITE" id="PS01230">
    <property type="entry name" value="TRMA_1"/>
    <property type="match status" value="1"/>
</dbReference>
<feature type="binding site" evidence="6">
    <location>
        <position position="293"/>
    </location>
    <ligand>
        <name>S-adenosyl-L-methionine</name>
        <dbReference type="ChEBI" id="CHEBI:59789"/>
    </ligand>
</feature>
<dbReference type="Gene3D" id="2.40.50.1070">
    <property type="match status" value="1"/>
</dbReference>
<feature type="binding site" evidence="6">
    <location>
        <position position="246"/>
    </location>
    <ligand>
        <name>S-adenosyl-L-methionine</name>
        <dbReference type="ChEBI" id="CHEBI:59789"/>
    </ligand>
</feature>
<feature type="active site" evidence="7">
    <location>
        <position position="371"/>
    </location>
</feature>
<dbReference type="Gene3D" id="3.40.50.150">
    <property type="entry name" value="Vaccinia Virus protein VP39"/>
    <property type="match status" value="1"/>
</dbReference>
<sequence>MTHEARLTATIQRLGHQGDGIADGPLFAPRTLPGETVSGIRDGNQLTDIRIETPSEARVQAPCRHYKSCGGCQLQHAADDFVADWKVGIVQSALSAQGLTADFRPIHTSPPQSRRRATLSVRRTKKGAMAGFHGRASDVITQIPDCQLLSPELIAAIPVAEELAMAGASRKAPLSVTVTLSEVGLDVLVANGKPLDGQLRIDLARIVDAHGLARLSWEDELIGMEQPPTQPFGPAHVCPPPGAFLQATRDGEAALLTAVEEAVGRAKRVVDLFAGCGTFSLPLARNAEVHAVEGERPMLAALDLGWRQAKGLKKVTTETRDLFRNPLLPVDLNPFGEEYDAAVIDPPRAGAEAQSVQLVAAKTPSIAYVSCNPVTFARDAKILVDGGYQLNWVQVVDQFRWSSHTELAASFTYVG</sequence>
<dbReference type="Gene3D" id="2.40.50.140">
    <property type="entry name" value="Nucleic acid-binding proteins"/>
    <property type="match status" value="1"/>
</dbReference>
<dbReference type="GO" id="GO:0051539">
    <property type="term" value="F:4 iron, 4 sulfur cluster binding"/>
    <property type="evidence" value="ECO:0007669"/>
    <property type="project" value="UniProtKB-KW"/>
</dbReference>
<keyword evidence="1" id="KW-0479">Metal-binding</keyword>
<evidence type="ECO:0000313" key="8">
    <source>
        <dbReference type="EMBL" id="CRL12722.1"/>
    </source>
</evidence>
<feature type="binding site" evidence="6">
    <location>
        <position position="273"/>
    </location>
    <ligand>
        <name>S-adenosyl-L-methionine</name>
        <dbReference type="ChEBI" id="CHEBI:59789"/>
    </ligand>
</feature>
<dbReference type="CDD" id="cd02440">
    <property type="entry name" value="AdoMet_MTases"/>
    <property type="match status" value="1"/>
</dbReference>
<reference evidence="9" key="1">
    <citation type="submission" date="2015-05" db="EMBL/GenBank/DDBJ databases">
        <authorList>
            <person name="Rodrigo-Torres Lidia"/>
            <person name="Arahal R.David."/>
        </authorList>
    </citation>
    <scope>NUCLEOTIDE SEQUENCE [LARGE SCALE GENOMIC DNA]</scope>
    <source>
        <strain evidence="9">CECT 7321</strain>
    </source>
</reference>
<comment type="similarity">
    <text evidence="6">Belongs to the class I-like SAM-binding methyltransferase superfamily. RNA M5U methyltransferase family.</text>
</comment>
<keyword evidence="2 6" id="KW-0489">Methyltransferase</keyword>
<dbReference type="PANTHER" id="PTHR11061">
    <property type="entry name" value="RNA M5U METHYLTRANSFERASE"/>
    <property type="match status" value="1"/>
</dbReference>
<evidence type="ECO:0000256" key="2">
    <source>
        <dbReference type="ARBA" id="ARBA00022603"/>
    </source>
</evidence>
<gene>
    <name evidence="8" type="primary">rlmD</name>
    <name evidence="8" type="ORF">NIT7321_03602</name>
</gene>
<proteinExistence type="inferred from homology"/>
<evidence type="ECO:0000256" key="5">
    <source>
        <dbReference type="ARBA" id="ARBA00023014"/>
    </source>
</evidence>
<dbReference type="InterPro" id="IPR030390">
    <property type="entry name" value="MeTrfase_TrmA_AS"/>
</dbReference>
<evidence type="ECO:0000313" key="9">
    <source>
        <dbReference type="Proteomes" id="UP000043764"/>
    </source>
</evidence>
<dbReference type="SUPFAM" id="SSF53335">
    <property type="entry name" value="S-adenosyl-L-methionine-dependent methyltransferases"/>
    <property type="match status" value="1"/>
</dbReference>
<accession>A0A0H5D6E7</accession>
<keyword evidence="9" id="KW-1185">Reference proteome</keyword>
<dbReference type="RefSeq" id="WP_050674305.1">
    <property type="nucleotide sequence ID" value="NZ_CVRL01000045.1"/>
</dbReference>
<dbReference type="EC" id="2.1.1.190" evidence="8"/>
<keyword evidence="1" id="KW-0408">Iron</keyword>
<dbReference type="InterPro" id="IPR012340">
    <property type="entry name" value="NA-bd_OB-fold"/>
</dbReference>
<evidence type="ECO:0000256" key="4">
    <source>
        <dbReference type="ARBA" id="ARBA00022691"/>
    </source>
</evidence>
<organism evidence="8 9">
    <name type="scientific">Phaeobacter italicus</name>
    <dbReference type="NCBI Taxonomy" id="481446"/>
    <lineage>
        <taxon>Bacteria</taxon>
        <taxon>Pseudomonadati</taxon>
        <taxon>Pseudomonadota</taxon>
        <taxon>Alphaproteobacteria</taxon>
        <taxon>Rhodobacterales</taxon>
        <taxon>Roseobacteraceae</taxon>
        <taxon>Phaeobacter</taxon>
    </lineage>
</organism>
<dbReference type="EMBL" id="CVRL01000045">
    <property type="protein sequence ID" value="CRL12722.1"/>
    <property type="molecule type" value="Genomic_DNA"/>
</dbReference>
<keyword evidence="3 6" id="KW-0808">Transferase</keyword>
<feature type="binding site" evidence="6">
    <location>
        <position position="345"/>
    </location>
    <ligand>
        <name>S-adenosyl-L-methionine</name>
        <dbReference type="ChEBI" id="CHEBI:59789"/>
    </ligand>
</feature>
<dbReference type="Proteomes" id="UP000043764">
    <property type="component" value="Unassembled WGS sequence"/>
</dbReference>